<protein>
    <submittedName>
        <fullName evidence="1">Uncharacterized protein</fullName>
    </submittedName>
</protein>
<dbReference type="Proteomes" id="UP000715441">
    <property type="component" value="Unassembled WGS sequence"/>
</dbReference>
<organism evidence="1 2">
    <name type="scientific">Amycolatopsis acididurans</name>
    <dbReference type="NCBI Taxonomy" id="2724524"/>
    <lineage>
        <taxon>Bacteria</taxon>
        <taxon>Bacillati</taxon>
        <taxon>Actinomycetota</taxon>
        <taxon>Actinomycetes</taxon>
        <taxon>Pseudonocardiales</taxon>
        <taxon>Pseudonocardiaceae</taxon>
        <taxon>Amycolatopsis</taxon>
    </lineage>
</organism>
<evidence type="ECO:0000313" key="2">
    <source>
        <dbReference type="Proteomes" id="UP000715441"/>
    </source>
</evidence>
<dbReference type="EMBL" id="JAAXLS010000005">
    <property type="protein sequence ID" value="NKQ53252.1"/>
    <property type="molecule type" value="Genomic_DNA"/>
</dbReference>
<keyword evidence="2" id="KW-1185">Reference proteome</keyword>
<evidence type="ECO:0000313" key="1">
    <source>
        <dbReference type="EMBL" id="NKQ53252.1"/>
    </source>
</evidence>
<reference evidence="1 2" key="1">
    <citation type="submission" date="2020-04" db="EMBL/GenBank/DDBJ databases">
        <title>Novel species.</title>
        <authorList>
            <person name="Teo W.F.A."/>
            <person name="Lipun K."/>
            <person name="Srisuk N."/>
            <person name="Duangmal K."/>
        </authorList>
    </citation>
    <scope>NUCLEOTIDE SEQUENCE [LARGE SCALE GENOMIC DNA]</scope>
    <source>
        <strain evidence="1 2">K13G38</strain>
    </source>
</reference>
<dbReference type="RefSeq" id="WP_168514021.1">
    <property type="nucleotide sequence ID" value="NZ_JAAXLS010000005.1"/>
</dbReference>
<sequence>MTQQHVGIHPNARMLGAKPLSTLSAIVCLSCGHTKFFAAELAKVREEAEKHPERFMW</sequence>
<accession>A0ABX1J0F4</accession>
<comment type="caution">
    <text evidence="1">The sequence shown here is derived from an EMBL/GenBank/DDBJ whole genome shotgun (WGS) entry which is preliminary data.</text>
</comment>
<name>A0ABX1J0F4_9PSEU</name>
<gene>
    <name evidence="1" type="ORF">HFP15_10190</name>
</gene>
<proteinExistence type="predicted"/>